<comment type="caution">
    <text evidence="3">The sequence shown here is derived from an EMBL/GenBank/DDBJ whole genome shotgun (WGS) entry which is preliminary data.</text>
</comment>
<evidence type="ECO:0000313" key="3">
    <source>
        <dbReference type="EMBL" id="KAF9148064.1"/>
    </source>
</evidence>
<reference evidence="3" key="1">
    <citation type="journal article" date="2020" name="Fungal Divers.">
        <title>Resolving the Mortierellaceae phylogeny through synthesis of multi-gene phylogenetics and phylogenomics.</title>
        <authorList>
            <person name="Vandepol N."/>
            <person name="Liber J."/>
            <person name="Desiro A."/>
            <person name="Na H."/>
            <person name="Kennedy M."/>
            <person name="Barry K."/>
            <person name="Grigoriev I.V."/>
            <person name="Miller A.N."/>
            <person name="O'Donnell K."/>
            <person name="Stajich J.E."/>
            <person name="Bonito G."/>
        </authorList>
    </citation>
    <scope>NUCLEOTIDE SEQUENCE</scope>
    <source>
        <strain evidence="3">NRRL 6426</strain>
    </source>
</reference>
<dbReference type="Proteomes" id="UP000748756">
    <property type="component" value="Unassembled WGS sequence"/>
</dbReference>
<accession>A0A9P5RWT2</accession>
<keyword evidence="1" id="KW-0175">Coiled coil</keyword>
<gene>
    <name evidence="3" type="ORF">BG015_010227</name>
</gene>
<dbReference type="AlphaFoldDB" id="A0A9P5RWT2"/>
<evidence type="ECO:0000256" key="1">
    <source>
        <dbReference type="SAM" id="Coils"/>
    </source>
</evidence>
<sequence>MSTYNSPLSLDCIAADSTSATLYGITSGWGHAENVKSILLVKSSPNPDHVSLGMWSMVSEAKSKPFSYWQPSFKSIDCSISSKGVFTAFFNNNRLLTPGSVSIPVGIRYDPETQEWTSIKTSPLYGWATDNWTHMSFYVSNGGVESLVHMLTDSENTIIRFGVLNEAESVLQLASVWVQNRTSGEYTSGKMLDTKQFVGTEWMEWREPYINLGAFGASHHEEQKRIIYANGHLYMMHYDYPDNITINSFPFTDPTTPPSTAPQTFKGPKNFDPSYFFTGTRGDTTFLGGLGRYRKTNLTEEYNSFTMDLLDGVPQSPVVHTSTFYNHTTNEFSEKYGEKLETGTVAIHENFVTVGGRLPGQHPFVVGLSSKGIYEFSIVGQNGTTTLGMVEVIAPGYFASVAHFALNLLDYTRSRNSRARNSEPKLTEGQKVGIALACLVGLFLIIKFNNRRKAKNYAAAEAQQQQQQQQQQEQQSQDIELGARRTNVGRGAAAATTTITMTNHAVISYEERIANQYFTSDPPPEFVASTDDPHSAPPAYARDESQVPEYSQHPRPNVVTSTGSNA</sequence>
<dbReference type="OrthoDB" id="2431640at2759"/>
<dbReference type="EMBL" id="JAAAUQ010000715">
    <property type="protein sequence ID" value="KAF9148064.1"/>
    <property type="molecule type" value="Genomic_DNA"/>
</dbReference>
<evidence type="ECO:0000256" key="2">
    <source>
        <dbReference type="SAM" id="MobiDB-lite"/>
    </source>
</evidence>
<protein>
    <submittedName>
        <fullName evidence="3">Uncharacterized protein</fullName>
    </submittedName>
</protein>
<feature type="region of interest" description="Disordered" evidence="2">
    <location>
        <begin position="518"/>
        <end position="566"/>
    </location>
</feature>
<name>A0A9P5RWT2_9FUNG</name>
<feature type="coiled-coil region" evidence="1">
    <location>
        <begin position="450"/>
        <end position="477"/>
    </location>
</feature>
<evidence type="ECO:0000313" key="4">
    <source>
        <dbReference type="Proteomes" id="UP000748756"/>
    </source>
</evidence>
<organism evidence="3 4">
    <name type="scientific">Linnemannia schmuckeri</name>
    <dbReference type="NCBI Taxonomy" id="64567"/>
    <lineage>
        <taxon>Eukaryota</taxon>
        <taxon>Fungi</taxon>
        <taxon>Fungi incertae sedis</taxon>
        <taxon>Mucoromycota</taxon>
        <taxon>Mortierellomycotina</taxon>
        <taxon>Mortierellomycetes</taxon>
        <taxon>Mortierellales</taxon>
        <taxon>Mortierellaceae</taxon>
        <taxon>Linnemannia</taxon>
    </lineage>
</organism>
<proteinExistence type="predicted"/>
<keyword evidence="4" id="KW-1185">Reference proteome</keyword>